<evidence type="ECO:0000313" key="3">
    <source>
        <dbReference type="EMBL" id="CCH01709.1"/>
    </source>
</evidence>
<dbReference type="HOGENOM" id="CLU_071492_0_0_10"/>
<dbReference type="AlphaFoldDB" id="I0KC56"/>
<proteinExistence type="predicted"/>
<dbReference type="Pfam" id="PF01569">
    <property type="entry name" value="PAP2"/>
    <property type="match status" value="1"/>
</dbReference>
<dbReference type="STRING" id="1166018.FAES_3702"/>
<dbReference type="PANTHER" id="PTHR14969">
    <property type="entry name" value="SPHINGOSINE-1-PHOSPHATE PHOSPHOHYDROLASE"/>
    <property type="match status" value="1"/>
</dbReference>
<sequence length="286" mass="30655">MKNLLLSFFTFTSFTLFAQTPYSLKTGREAVLLGAGVVSYGAAYAFNKNLDPLTPAQISQLNPANVPSFDRSATTNFSVGADKLSDATLIGGIGLTGAVIVTSHSPSRRNASFTDSDLFTVGMMYAETMLLTNGVKSAVKNAVERTRPYAYNPVAPLSDKLEKDAQRSFYSGHAANAFATAVFAAEVFRHYHPNSAAKPWVWIGSLGLASSTAYLRYHAGQHFPTDLLAGAAIGSLAGWGIPKLHQNRTGASAARWREVTVTPWSNGLASGVYLRWTLTSHPTAVQ</sequence>
<reference evidence="3 4" key="1">
    <citation type="journal article" date="2012" name="J. Bacteriol.">
        <title>Genome Sequence of Fibrella aestuarina BUZ 2T, a Filamentous Marine Bacterium.</title>
        <authorList>
            <person name="Filippini M."/>
            <person name="Qi W."/>
            <person name="Blom J."/>
            <person name="Goesmann A."/>
            <person name="Smits T.H."/>
            <person name="Bagheri H.C."/>
        </authorList>
    </citation>
    <scope>NUCLEOTIDE SEQUENCE [LARGE SCALE GENOMIC DNA]</scope>
    <source>
        <strain evidence="4">BUZ 2T</strain>
    </source>
</reference>
<dbReference type="EMBL" id="HE796683">
    <property type="protein sequence ID" value="CCH01709.1"/>
    <property type="molecule type" value="Genomic_DNA"/>
</dbReference>
<dbReference type="InterPro" id="IPR000326">
    <property type="entry name" value="PAP2/HPO"/>
</dbReference>
<name>I0KC56_9BACT</name>
<keyword evidence="1" id="KW-0732">Signal</keyword>
<evidence type="ECO:0000313" key="4">
    <source>
        <dbReference type="Proteomes" id="UP000011058"/>
    </source>
</evidence>
<dbReference type="Gene3D" id="1.20.144.10">
    <property type="entry name" value="Phosphatidic acid phosphatase type 2/haloperoxidase"/>
    <property type="match status" value="1"/>
</dbReference>
<evidence type="ECO:0000256" key="1">
    <source>
        <dbReference type="SAM" id="SignalP"/>
    </source>
</evidence>
<protein>
    <submittedName>
        <fullName evidence="3">Phosphoesterase PA-phosphatase related protein</fullName>
    </submittedName>
</protein>
<feature type="domain" description="Phosphatidic acid phosphatase type 2/haloperoxidase" evidence="2">
    <location>
        <begin position="121"/>
        <end position="242"/>
    </location>
</feature>
<dbReference type="RefSeq" id="WP_015332808.1">
    <property type="nucleotide sequence ID" value="NC_020054.1"/>
</dbReference>
<dbReference type="PANTHER" id="PTHR14969:SF13">
    <property type="entry name" value="AT30094P"/>
    <property type="match status" value="1"/>
</dbReference>
<dbReference type="KEGG" id="fae:FAES_3702"/>
<dbReference type="SUPFAM" id="SSF48317">
    <property type="entry name" value="Acid phosphatase/Vanadium-dependent haloperoxidase"/>
    <property type="match status" value="1"/>
</dbReference>
<dbReference type="InterPro" id="IPR036938">
    <property type="entry name" value="PAP2/HPO_sf"/>
</dbReference>
<dbReference type="Proteomes" id="UP000011058">
    <property type="component" value="Chromosome"/>
</dbReference>
<evidence type="ECO:0000259" key="2">
    <source>
        <dbReference type="SMART" id="SM00014"/>
    </source>
</evidence>
<dbReference type="eggNOG" id="COG0671">
    <property type="taxonomic scope" value="Bacteria"/>
</dbReference>
<accession>I0KC56</accession>
<gene>
    <name evidence="3" type="ORF">FAES_3702</name>
</gene>
<dbReference type="SMART" id="SM00014">
    <property type="entry name" value="acidPPc"/>
    <property type="match status" value="1"/>
</dbReference>
<keyword evidence="4" id="KW-1185">Reference proteome</keyword>
<feature type="signal peptide" evidence="1">
    <location>
        <begin position="1"/>
        <end position="18"/>
    </location>
</feature>
<feature type="chain" id="PRO_5003631297" evidence="1">
    <location>
        <begin position="19"/>
        <end position="286"/>
    </location>
</feature>
<organism evidence="3 4">
    <name type="scientific">Fibrella aestuarina BUZ 2</name>
    <dbReference type="NCBI Taxonomy" id="1166018"/>
    <lineage>
        <taxon>Bacteria</taxon>
        <taxon>Pseudomonadati</taxon>
        <taxon>Bacteroidota</taxon>
        <taxon>Cytophagia</taxon>
        <taxon>Cytophagales</taxon>
        <taxon>Spirosomataceae</taxon>
        <taxon>Fibrella</taxon>
    </lineage>
</organism>
<dbReference type="OrthoDB" id="9806134at2"/>